<keyword evidence="1" id="KW-0812">Transmembrane</keyword>
<dbReference type="Proteomes" id="UP000481109">
    <property type="component" value="Unassembled WGS sequence"/>
</dbReference>
<dbReference type="AlphaFoldDB" id="A0A6G4XKD6"/>
<comment type="caution">
    <text evidence="3">The sequence shown here is derived from an EMBL/GenBank/DDBJ whole genome shotgun (WGS) entry which is preliminary data.</text>
</comment>
<feature type="chain" id="PRO_5026269391" description="LPXTG cell wall anchor domain-containing protein" evidence="2">
    <location>
        <begin position="27"/>
        <end position="187"/>
    </location>
</feature>
<feature type="signal peptide" evidence="2">
    <location>
        <begin position="1"/>
        <end position="26"/>
    </location>
</feature>
<feature type="transmembrane region" description="Helical" evidence="1">
    <location>
        <begin position="160"/>
        <end position="178"/>
    </location>
</feature>
<dbReference type="RefSeq" id="WP_165332754.1">
    <property type="nucleotide sequence ID" value="NZ_JAAKZW010000060.1"/>
</dbReference>
<accession>A0A6G4XKD6</accession>
<evidence type="ECO:0008006" key="5">
    <source>
        <dbReference type="Google" id="ProtNLM"/>
    </source>
</evidence>
<evidence type="ECO:0000313" key="3">
    <source>
        <dbReference type="EMBL" id="NGO77287.1"/>
    </source>
</evidence>
<proteinExistence type="predicted"/>
<organism evidence="3 4">
    <name type="scientific">Streptomyces mesophilus</name>
    <dbReference type="NCBI Taxonomy" id="1775132"/>
    <lineage>
        <taxon>Bacteria</taxon>
        <taxon>Bacillati</taxon>
        <taxon>Actinomycetota</taxon>
        <taxon>Actinomycetes</taxon>
        <taxon>Kitasatosporales</taxon>
        <taxon>Streptomycetaceae</taxon>
        <taxon>Streptomyces</taxon>
    </lineage>
</organism>
<evidence type="ECO:0000313" key="4">
    <source>
        <dbReference type="Proteomes" id="UP000481109"/>
    </source>
</evidence>
<keyword evidence="2" id="KW-0732">Signal</keyword>
<reference evidence="3 4" key="1">
    <citation type="submission" date="2020-02" db="EMBL/GenBank/DDBJ databases">
        <title>Whole-genome analyses of novel actinobacteria.</title>
        <authorList>
            <person name="Sahin N."/>
            <person name="Tokatli A."/>
        </authorList>
    </citation>
    <scope>NUCLEOTIDE SEQUENCE [LARGE SCALE GENOMIC DNA]</scope>
    <source>
        <strain evidence="3 4">YC504</strain>
    </source>
</reference>
<evidence type="ECO:0000256" key="1">
    <source>
        <dbReference type="SAM" id="Phobius"/>
    </source>
</evidence>
<keyword evidence="4" id="KW-1185">Reference proteome</keyword>
<gene>
    <name evidence="3" type="ORF">G6045_16710</name>
</gene>
<keyword evidence="1" id="KW-1133">Transmembrane helix</keyword>
<sequence length="187" mass="18804">MRTARVFAAAALATAAVAGAAPGVYAADTAAEVSPRTVAPGGMVTISVSCPYADRDGYPESITANSQAFSGGSVRLHKVENAAIPGVGPAYNGTARIAANANFSSGGPNSVGNSSQWGVDGTCPGGAQWYASFHVDRGAPIHYGVQGGIGGSFTDSTQTMLTGAVLVLGALGATYYVIRRRQSDTES</sequence>
<name>A0A6G4XKD6_9ACTN</name>
<keyword evidence="1" id="KW-0472">Membrane</keyword>
<evidence type="ECO:0000256" key="2">
    <source>
        <dbReference type="SAM" id="SignalP"/>
    </source>
</evidence>
<protein>
    <recommendedName>
        <fullName evidence="5">LPXTG cell wall anchor domain-containing protein</fullName>
    </recommendedName>
</protein>
<dbReference type="EMBL" id="JAAKZW010000060">
    <property type="protein sequence ID" value="NGO77287.1"/>
    <property type="molecule type" value="Genomic_DNA"/>
</dbReference>